<dbReference type="Pfam" id="PF06725">
    <property type="entry name" value="3D"/>
    <property type="match status" value="1"/>
</dbReference>
<dbReference type="PIRSF" id="PIRSF019422">
    <property type="entry name" value="MltA"/>
    <property type="match status" value="1"/>
</dbReference>
<dbReference type="GO" id="GO:0004553">
    <property type="term" value="F:hydrolase activity, hydrolyzing O-glycosyl compounds"/>
    <property type="evidence" value="ECO:0007669"/>
    <property type="project" value="InterPro"/>
</dbReference>
<dbReference type="KEGG" id="shd:SUTH_00027"/>
<evidence type="ECO:0000313" key="9">
    <source>
        <dbReference type="Proteomes" id="UP000031637"/>
    </source>
</evidence>
<evidence type="ECO:0000256" key="4">
    <source>
        <dbReference type="ARBA" id="ARBA00023316"/>
    </source>
</evidence>
<dbReference type="SUPFAM" id="SSF50685">
    <property type="entry name" value="Barwin-like endoglucanases"/>
    <property type="match status" value="1"/>
</dbReference>
<keyword evidence="6" id="KW-0732">Signal</keyword>
<dbReference type="Proteomes" id="UP000031637">
    <property type="component" value="Chromosome"/>
</dbReference>
<dbReference type="AlphaFoldDB" id="W0SAG7"/>
<dbReference type="InterPro" id="IPR005300">
    <property type="entry name" value="MltA_B"/>
</dbReference>
<feature type="signal peptide" evidence="6">
    <location>
        <begin position="1"/>
        <end position="23"/>
    </location>
</feature>
<dbReference type="GO" id="GO:0071555">
    <property type="term" value="P:cell wall organization"/>
    <property type="evidence" value="ECO:0007669"/>
    <property type="project" value="UniProtKB-KW"/>
</dbReference>
<dbReference type="STRING" id="1223802.SUTH_00027"/>
<dbReference type="PANTHER" id="PTHR30124">
    <property type="entry name" value="MEMBRANE-BOUND LYTIC MUREIN TRANSGLYCOSYLASE A"/>
    <property type="match status" value="1"/>
</dbReference>
<dbReference type="InterPro" id="IPR026044">
    <property type="entry name" value="MltA"/>
</dbReference>
<dbReference type="OrthoDB" id="9783686at2"/>
<gene>
    <name evidence="8" type="ORF">SUTH_00027</name>
</gene>
<dbReference type="GO" id="GO:0009254">
    <property type="term" value="P:peptidoglycan turnover"/>
    <property type="evidence" value="ECO:0007669"/>
    <property type="project" value="InterPro"/>
</dbReference>
<evidence type="ECO:0000313" key="8">
    <source>
        <dbReference type="EMBL" id="BAO27847.1"/>
    </source>
</evidence>
<evidence type="ECO:0000259" key="7">
    <source>
        <dbReference type="SMART" id="SM00925"/>
    </source>
</evidence>
<evidence type="ECO:0000256" key="6">
    <source>
        <dbReference type="SAM" id="SignalP"/>
    </source>
</evidence>
<dbReference type="EC" id="4.2.2.n1" evidence="2"/>
<feature type="chain" id="PRO_5004794916" description="peptidoglycan lytic exotransglycosylase" evidence="6">
    <location>
        <begin position="24"/>
        <end position="411"/>
    </location>
</feature>
<dbReference type="EMBL" id="AP012547">
    <property type="protein sequence ID" value="BAO27847.1"/>
    <property type="molecule type" value="Genomic_DNA"/>
</dbReference>
<dbReference type="RefSeq" id="WP_052472972.1">
    <property type="nucleotide sequence ID" value="NZ_AP012547.1"/>
</dbReference>
<dbReference type="Pfam" id="PF03562">
    <property type="entry name" value="MltA"/>
    <property type="match status" value="1"/>
</dbReference>
<feature type="domain" description="Lytic transglycosylase MltA" evidence="7">
    <location>
        <begin position="144"/>
        <end position="301"/>
    </location>
</feature>
<sequence length="411" mass="45040">MFRYFPALIVLLALLTMAGCAPLAVPPAPTAASCPASAACPVCPLCPPVVPPKPAERPLQEADWNELPGWNDDDPGIVFGALLASCRSLERQAQWQPVCTSARSVEDKSATALRAWFEAQFRPWALVNPDGSRTGLITGYYEPILKGSRQQSRGYAHPVFGPPEDMIVVELAELYPELKHLRLRGRVEGRKLVPYYSRAEWTPQESKRSPEALLWIDDAIDLFFMQIQGSGQVQLADGSRVRLNYADQNGHPYRSIGRWLIERGELKAEQASMQGIKAWAKANPARLAELLNANPSLVFFRELPVEGSGPQGAMGLALTPERSLAIDPRHVPLGAPIWLATTRPNSEQALTRLMLGQDTGGAIRGVVRADFYWGSGSDAGNQAGKMRQQGRMWVLMPRGYEPPTGANSAPK</sequence>
<evidence type="ECO:0000256" key="5">
    <source>
        <dbReference type="ARBA" id="ARBA00030918"/>
    </source>
</evidence>
<name>W0SAG7_9PROT</name>
<dbReference type="SMART" id="SM00925">
    <property type="entry name" value="MltA"/>
    <property type="match status" value="1"/>
</dbReference>
<dbReference type="GO" id="GO:0019867">
    <property type="term" value="C:outer membrane"/>
    <property type="evidence" value="ECO:0007669"/>
    <property type="project" value="InterPro"/>
</dbReference>
<evidence type="ECO:0000256" key="1">
    <source>
        <dbReference type="ARBA" id="ARBA00001420"/>
    </source>
</evidence>
<dbReference type="InterPro" id="IPR036908">
    <property type="entry name" value="RlpA-like_sf"/>
</dbReference>
<reference evidence="8 9" key="1">
    <citation type="journal article" date="2014" name="Syst. Appl. Microbiol.">
        <title>Complete genomes of freshwater sulfur oxidizers Sulfuricella denitrificans skB26 and Sulfuritalea hydrogenivorans sk43H: genetic insights into the sulfur oxidation pathway of betaproteobacteria.</title>
        <authorList>
            <person name="Watanabe T."/>
            <person name="Kojima H."/>
            <person name="Fukui M."/>
        </authorList>
    </citation>
    <scope>NUCLEOTIDE SEQUENCE [LARGE SCALE GENOMIC DNA]</scope>
    <source>
        <strain evidence="8">DSM22779</strain>
    </source>
</reference>
<keyword evidence="4" id="KW-0961">Cell wall biogenesis/degradation</keyword>
<proteinExistence type="predicted"/>
<keyword evidence="3" id="KW-0456">Lyase</keyword>
<dbReference type="PROSITE" id="PS51257">
    <property type="entry name" value="PROKAR_LIPOPROTEIN"/>
    <property type="match status" value="1"/>
</dbReference>
<evidence type="ECO:0000256" key="2">
    <source>
        <dbReference type="ARBA" id="ARBA00012587"/>
    </source>
</evidence>
<organism evidence="8 9">
    <name type="scientific">Sulfuritalea hydrogenivorans sk43H</name>
    <dbReference type="NCBI Taxonomy" id="1223802"/>
    <lineage>
        <taxon>Bacteria</taxon>
        <taxon>Pseudomonadati</taxon>
        <taxon>Pseudomonadota</taxon>
        <taxon>Betaproteobacteria</taxon>
        <taxon>Nitrosomonadales</taxon>
        <taxon>Sterolibacteriaceae</taxon>
        <taxon>Sulfuritalea</taxon>
    </lineage>
</organism>
<dbReference type="GO" id="GO:0009253">
    <property type="term" value="P:peptidoglycan catabolic process"/>
    <property type="evidence" value="ECO:0007669"/>
    <property type="project" value="TreeGrafter"/>
</dbReference>
<dbReference type="Gene3D" id="2.40.240.50">
    <property type="entry name" value="Barwin-like endoglucanases"/>
    <property type="match status" value="1"/>
</dbReference>
<dbReference type="HOGENOM" id="CLU_037751_0_0_4"/>
<dbReference type="CDD" id="cd14668">
    <property type="entry name" value="mlta_B"/>
    <property type="match status" value="1"/>
</dbReference>
<dbReference type="GO" id="GO:0008933">
    <property type="term" value="F:peptidoglycan lytic transglycosylase activity"/>
    <property type="evidence" value="ECO:0007669"/>
    <property type="project" value="TreeGrafter"/>
</dbReference>
<dbReference type="InterPro" id="IPR010611">
    <property type="entry name" value="3D_dom"/>
</dbReference>
<dbReference type="CDD" id="cd14485">
    <property type="entry name" value="mltA_like_LT_A"/>
    <property type="match status" value="1"/>
</dbReference>
<dbReference type="PANTHER" id="PTHR30124:SF0">
    <property type="entry name" value="MEMBRANE-BOUND LYTIC MUREIN TRANSGLYCOSYLASE A"/>
    <property type="match status" value="1"/>
</dbReference>
<comment type="catalytic activity">
    <reaction evidence="1">
        <text>Exolytic cleavage of the (1-&gt;4)-beta-glycosidic linkage between N-acetylmuramic acid (MurNAc) and N-acetylglucosamine (GlcNAc) residues in peptidoglycan, from either the reducing or the non-reducing ends of the peptidoglycan chains, with concomitant formation of a 1,6-anhydrobond in the MurNAc residue.</text>
        <dbReference type="EC" id="4.2.2.n1"/>
    </reaction>
</comment>
<keyword evidence="9" id="KW-1185">Reference proteome</keyword>
<protein>
    <recommendedName>
        <fullName evidence="2">peptidoglycan lytic exotransglycosylase</fullName>
        <ecNumber evidence="2">4.2.2.n1</ecNumber>
    </recommendedName>
    <alternativeName>
        <fullName evidence="5">Murein hydrolase A</fullName>
    </alternativeName>
</protein>
<dbReference type="Gene3D" id="2.40.40.10">
    <property type="entry name" value="RlpA-like domain"/>
    <property type="match status" value="1"/>
</dbReference>
<accession>W0SAG7</accession>
<evidence type="ECO:0000256" key="3">
    <source>
        <dbReference type="ARBA" id="ARBA00023239"/>
    </source>
</evidence>